<name>A0A8H5ZNH9_COCSA</name>
<keyword evidence="1" id="KW-0732">Signal</keyword>
<reference evidence="2" key="1">
    <citation type="submission" date="2019-11" db="EMBL/GenBank/DDBJ databases">
        <title>Bipolaris sorokiniana Genome sequencing.</title>
        <authorList>
            <person name="Wang H."/>
        </authorList>
    </citation>
    <scope>NUCLEOTIDE SEQUENCE</scope>
</reference>
<comment type="caution">
    <text evidence="2">The sequence shown here is derived from an EMBL/GenBank/DDBJ whole genome shotgun (WGS) entry which is preliminary data.</text>
</comment>
<evidence type="ECO:0000313" key="3">
    <source>
        <dbReference type="Proteomes" id="UP000624244"/>
    </source>
</evidence>
<feature type="chain" id="PRO_5034820823" evidence="1">
    <location>
        <begin position="19"/>
        <end position="145"/>
    </location>
</feature>
<dbReference type="Proteomes" id="UP000624244">
    <property type="component" value="Unassembled WGS sequence"/>
</dbReference>
<evidence type="ECO:0000313" key="2">
    <source>
        <dbReference type="EMBL" id="KAF5852129.1"/>
    </source>
</evidence>
<feature type="signal peptide" evidence="1">
    <location>
        <begin position="1"/>
        <end position="18"/>
    </location>
</feature>
<protein>
    <submittedName>
        <fullName evidence="2">Uncharacterized protein</fullName>
    </submittedName>
</protein>
<sequence length="145" mass="15186">MHASSFIALALGATAVSAAAVAVDATPVSSAPVLSSERRQNACDPYCQFPKSLDCPGSGGVHIEQKDLIAAVVAGDRSQPPRETSAANLATRHCGELKTFPLWIADLPKRAGSVYYAVSPRGTFYYCGTSSGTHASGWPDQCKEN</sequence>
<dbReference type="EMBL" id="WNKQ01000004">
    <property type="protein sequence ID" value="KAF5852129.1"/>
    <property type="molecule type" value="Genomic_DNA"/>
</dbReference>
<evidence type="ECO:0000256" key="1">
    <source>
        <dbReference type="SAM" id="SignalP"/>
    </source>
</evidence>
<dbReference type="OMA" id="YCQFPAS"/>
<organism evidence="2 3">
    <name type="scientific">Cochliobolus sativus</name>
    <name type="common">Common root rot and spot blotch fungus</name>
    <name type="synonym">Bipolaris sorokiniana</name>
    <dbReference type="NCBI Taxonomy" id="45130"/>
    <lineage>
        <taxon>Eukaryota</taxon>
        <taxon>Fungi</taxon>
        <taxon>Dikarya</taxon>
        <taxon>Ascomycota</taxon>
        <taxon>Pezizomycotina</taxon>
        <taxon>Dothideomycetes</taxon>
        <taxon>Pleosporomycetidae</taxon>
        <taxon>Pleosporales</taxon>
        <taxon>Pleosporineae</taxon>
        <taxon>Pleosporaceae</taxon>
        <taxon>Bipolaris</taxon>
    </lineage>
</organism>
<accession>A0A8H5ZNH9</accession>
<dbReference type="AlphaFoldDB" id="A0A8H5ZNH9"/>
<proteinExistence type="predicted"/>
<gene>
    <name evidence="2" type="ORF">GGP41_000928</name>
</gene>